<dbReference type="eggNOG" id="KOG0519">
    <property type="taxonomic scope" value="Eukaryota"/>
</dbReference>
<sequence>MLSQQHDLDSDTPPILRSLQIAETGDIADLTQSSAVPIPISQNFGHNVTGRPPSNVMFLSKDCLLFYADEHTLLQSSNNNFKGLLPLNGQEMEERIIFLKDLASSELEIILQAIYHAPSSKENPTGGNLDDFRMLARGIGWLPTFGVPPKSVVLPFTPLFDRILLFAPLYPLEVYALAGQYGMEDLAVAVSTHTIPVELWNVTEELAERMGASYLLRLFRLHMERESILKAQLEMSPDLHAPTEECGFDDQRALKRKWNTGVAFLAAKIKADTSATLIREALMAHTGDITCEDCVKARDARLNSILSEWSLAVSGWFGWNENAQHLISDGIYVFILKVFTSRSAHRVDEGKNYPYQADRTKGVSDNNS</sequence>
<proteinExistence type="predicted"/>
<dbReference type="EMBL" id="LATX01001755">
    <property type="protein sequence ID" value="KTB38552.1"/>
    <property type="molecule type" value="Genomic_DNA"/>
</dbReference>
<dbReference type="AlphaFoldDB" id="A0A0W0FQQ4"/>
<accession>A0A0W0FQQ4</accession>
<comment type="caution">
    <text evidence="1">The sequence shown here is derived from an EMBL/GenBank/DDBJ whole genome shotgun (WGS) entry which is preliminary data.</text>
</comment>
<dbReference type="Proteomes" id="UP000054988">
    <property type="component" value="Unassembled WGS sequence"/>
</dbReference>
<name>A0A0W0FQQ4_MONRR</name>
<reference evidence="1 2" key="1">
    <citation type="submission" date="2015-12" db="EMBL/GenBank/DDBJ databases">
        <title>Draft genome sequence of Moniliophthora roreri, the causal agent of frosty pod rot of cacao.</title>
        <authorList>
            <person name="Aime M.C."/>
            <person name="Diaz-Valderrama J.R."/>
            <person name="Kijpornyongpan T."/>
            <person name="Phillips-Mora W."/>
        </authorList>
    </citation>
    <scope>NUCLEOTIDE SEQUENCE [LARGE SCALE GENOMIC DNA]</scope>
    <source>
        <strain evidence="1 2">MCA 2952</strain>
    </source>
</reference>
<evidence type="ECO:0000313" key="2">
    <source>
        <dbReference type="Proteomes" id="UP000054988"/>
    </source>
</evidence>
<evidence type="ECO:0000313" key="1">
    <source>
        <dbReference type="EMBL" id="KTB38552.1"/>
    </source>
</evidence>
<organism evidence="1 2">
    <name type="scientific">Moniliophthora roreri</name>
    <name type="common">Frosty pod rot fungus</name>
    <name type="synonym">Monilia roreri</name>
    <dbReference type="NCBI Taxonomy" id="221103"/>
    <lineage>
        <taxon>Eukaryota</taxon>
        <taxon>Fungi</taxon>
        <taxon>Dikarya</taxon>
        <taxon>Basidiomycota</taxon>
        <taxon>Agaricomycotina</taxon>
        <taxon>Agaricomycetes</taxon>
        <taxon>Agaricomycetidae</taxon>
        <taxon>Agaricales</taxon>
        <taxon>Marasmiineae</taxon>
        <taxon>Marasmiaceae</taxon>
        <taxon>Moniliophthora</taxon>
    </lineage>
</organism>
<gene>
    <name evidence="1" type="ORF">WG66_8898</name>
</gene>
<evidence type="ECO:0008006" key="3">
    <source>
        <dbReference type="Google" id="ProtNLM"/>
    </source>
</evidence>
<protein>
    <recommendedName>
        <fullName evidence="3">BTB domain-containing protein</fullName>
    </recommendedName>
</protein>